<keyword evidence="1" id="KW-0812">Transmembrane</keyword>
<feature type="transmembrane region" description="Helical" evidence="1">
    <location>
        <begin position="12"/>
        <end position="31"/>
    </location>
</feature>
<dbReference type="Proteomes" id="UP000190166">
    <property type="component" value="Unassembled WGS sequence"/>
</dbReference>
<dbReference type="STRING" id="393003.SAMN05660461_5979"/>
<keyword evidence="1" id="KW-1133">Transmembrane helix</keyword>
<keyword evidence="3" id="KW-1185">Reference proteome</keyword>
<keyword evidence="1" id="KW-0472">Membrane</keyword>
<protein>
    <submittedName>
        <fullName evidence="2">Uncharacterized protein</fullName>
    </submittedName>
</protein>
<organism evidence="2 3">
    <name type="scientific">Chitinophaga ginsengisegetis</name>
    <dbReference type="NCBI Taxonomy" id="393003"/>
    <lineage>
        <taxon>Bacteria</taxon>
        <taxon>Pseudomonadati</taxon>
        <taxon>Bacteroidota</taxon>
        <taxon>Chitinophagia</taxon>
        <taxon>Chitinophagales</taxon>
        <taxon>Chitinophagaceae</taxon>
        <taxon>Chitinophaga</taxon>
    </lineage>
</organism>
<proteinExistence type="predicted"/>
<evidence type="ECO:0000313" key="2">
    <source>
        <dbReference type="EMBL" id="SKD10079.1"/>
    </source>
</evidence>
<dbReference type="AlphaFoldDB" id="A0A1T5PCS8"/>
<evidence type="ECO:0000313" key="3">
    <source>
        <dbReference type="Proteomes" id="UP000190166"/>
    </source>
</evidence>
<reference evidence="2 3" key="1">
    <citation type="submission" date="2017-02" db="EMBL/GenBank/DDBJ databases">
        <authorList>
            <person name="Peterson S.W."/>
        </authorList>
    </citation>
    <scope>NUCLEOTIDE SEQUENCE [LARGE SCALE GENOMIC DNA]</scope>
    <source>
        <strain evidence="2 3">DSM 18108</strain>
    </source>
</reference>
<accession>A0A1T5PCS8</accession>
<evidence type="ECO:0000256" key="1">
    <source>
        <dbReference type="SAM" id="Phobius"/>
    </source>
</evidence>
<gene>
    <name evidence="2" type="ORF">SAMN05660461_5979</name>
</gene>
<feature type="transmembrane region" description="Helical" evidence="1">
    <location>
        <begin position="43"/>
        <end position="66"/>
    </location>
</feature>
<name>A0A1T5PCS8_9BACT</name>
<sequence>MNCYKLLQRATIANVVCFWAYLSGCLTGFMPHKARKARGKSRIIGVGAIVFRFFKLIISTVTTVTIKKIKYIKANAVKDFTDVTVIDKLISTVTNCYKLLQSNAIKGFKKKSTTVAYCNSCNNR</sequence>
<dbReference type="EMBL" id="FUZZ01000006">
    <property type="protein sequence ID" value="SKD10079.1"/>
    <property type="molecule type" value="Genomic_DNA"/>
</dbReference>